<gene>
    <name evidence="6" type="ORF">AZE42_04442</name>
</gene>
<dbReference type="InterPro" id="IPR036457">
    <property type="entry name" value="PPM-type-like_dom_sf"/>
</dbReference>
<keyword evidence="7" id="KW-1185">Reference proteome</keyword>
<feature type="domain" description="PPM-type phosphatase" evidence="5">
    <location>
        <begin position="54"/>
        <end position="448"/>
    </location>
</feature>
<accession>A0A1J8Q1E6</accession>
<dbReference type="STRING" id="180088.A0A1J8Q1E6"/>
<keyword evidence="3 4" id="KW-0904">Protein phosphatase</keyword>
<dbReference type="InterPro" id="IPR001932">
    <property type="entry name" value="PPM-type_phosphatase-like_dom"/>
</dbReference>
<protein>
    <recommendedName>
        <fullName evidence="5">PPM-type phosphatase domain-containing protein</fullName>
    </recommendedName>
</protein>
<evidence type="ECO:0000256" key="2">
    <source>
        <dbReference type="ARBA" id="ARBA00022801"/>
    </source>
</evidence>
<dbReference type="PANTHER" id="PTHR13832">
    <property type="entry name" value="PROTEIN PHOSPHATASE 2C"/>
    <property type="match status" value="1"/>
</dbReference>
<evidence type="ECO:0000259" key="5">
    <source>
        <dbReference type="PROSITE" id="PS51746"/>
    </source>
</evidence>
<dbReference type="InterPro" id="IPR000222">
    <property type="entry name" value="PP2C_BS"/>
</dbReference>
<reference evidence="6 7" key="1">
    <citation type="submission" date="2016-03" db="EMBL/GenBank/DDBJ databases">
        <title>Comparative genomics of the ectomycorrhizal sister species Rhizopogon vinicolor and Rhizopogon vesiculosus (Basidiomycota: Boletales) reveals a divergence of the mating type B locus.</title>
        <authorList>
            <person name="Mujic A.B."/>
            <person name="Kuo A."/>
            <person name="Tritt A."/>
            <person name="Lipzen A."/>
            <person name="Chen C."/>
            <person name="Johnson J."/>
            <person name="Sharma A."/>
            <person name="Barry K."/>
            <person name="Grigoriev I.V."/>
            <person name="Spatafora J.W."/>
        </authorList>
    </citation>
    <scope>NUCLEOTIDE SEQUENCE [LARGE SCALE GENOMIC DNA]</scope>
    <source>
        <strain evidence="6 7">AM-OR11-056</strain>
    </source>
</reference>
<evidence type="ECO:0000256" key="1">
    <source>
        <dbReference type="ARBA" id="ARBA00022723"/>
    </source>
</evidence>
<dbReference type="AlphaFoldDB" id="A0A1J8Q1E6"/>
<evidence type="ECO:0000256" key="4">
    <source>
        <dbReference type="RuleBase" id="RU003465"/>
    </source>
</evidence>
<dbReference type="GO" id="GO:0046872">
    <property type="term" value="F:metal ion binding"/>
    <property type="evidence" value="ECO:0007669"/>
    <property type="project" value="UniProtKB-KW"/>
</dbReference>
<comment type="caution">
    <text evidence="6">The sequence shown here is derived from an EMBL/GenBank/DDBJ whole genome shotgun (WGS) entry which is preliminary data.</text>
</comment>
<dbReference type="EMBL" id="LVVM01003644">
    <property type="protein sequence ID" value="OJA14503.1"/>
    <property type="molecule type" value="Genomic_DNA"/>
</dbReference>
<dbReference type="CDD" id="cd00143">
    <property type="entry name" value="PP2Cc"/>
    <property type="match status" value="1"/>
</dbReference>
<evidence type="ECO:0000256" key="3">
    <source>
        <dbReference type="ARBA" id="ARBA00022912"/>
    </source>
</evidence>
<dbReference type="Proteomes" id="UP000183567">
    <property type="component" value="Unassembled WGS sequence"/>
</dbReference>
<dbReference type="SUPFAM" id="SSF81606">
    <property type="entry name" value="PP2C-like"/>
    <property type="match status" value="1"/>
</dbReference>
<dbReference type="InterPro" id="IPR015655">
    <property type="entry name" value="PP2C"/>
</dbReference>
<dbReference type="PROSITE" id="PS01032">
    <property type="entry name" value="PPM_1"/>
    <property type="match status" value="1"/>
</dbReference>
<dbReference type="PROSITE" id="PS51746">
    <property type="entry name" value="PPM_2"/>
    <property type="match status" value="1"/>
</dbReference>
<proteinExistence type="inferred from homology"/>
<organism evidence="6 7">
    <name type="scientific">Rhizopogon vesiculosus</name>
    <dbReference type="NCBI Taxonomy" id="180088"/>
    <lineage>
        <taxon>Eukaryota</taxon>
        <taxon>Fungi</taxon>
        <taxon>Dikarya</taxon>
        <taxon>Basidiomycota</taxon>
        <taxon>Agaricomycotina</taxon>
        <taxon>Agaricomycetes</taxon>
        <taxon>Agaricomycetidae</taxon>
        <taxon>Boletales</taxon>
        <taxon>Suillineae</taxon>
        <taxon>Rhizopogonaceae</taxon>
        <taxon>Rhizopogon</taxon>
    </lineage>
</organism>
<sequence>MSYMSYPQRSTRLEYLGFPQDYGPWTYRAVPDPFISSELARLASAQIITGKASTTSCVSLQPCPDPDERSQDRFLVLDWDGWSFAAVFDGHGGEEAVDYVIEELPSFIRTALTEALTDAGTTPIGRSAVSSLLQSSIQAVDDALTNAVKRLFPDEVALAALTDEQIKSTINGPFNANNLAILRCMRGTTALVSLVDPKKENLWVASLGDCQAVLGVKNSNGTWDATILSANHNGANHAEVARIRKEHPGESECVKSGRVLGAIAVTRGEYFLLTPRPAVNIRRFYLHDYLAIGDHIFKLPSSYTNRVFMNCVPGFRVSTKLEDLLPRIKSPPYLSALADIQHVALSPSTANKCEAFLILCSDGLVDLYRYTKPRRPALQEIATQWVHALGERMDGKIAKVGGEDNTALVLLRHALMGGREDPDRLAQMLTLEIPWRWMDDTTVLVQSL</sequence>
<dbReference type="PANTHER" id="PTHR13832:SF792">
    <property type="entry name" value="GM14286P"/>
    <property type="match status" value="1"/>
</dbReference>
<name>A0A1J8Q1E6_9AGAM</name>
<evidence type="ECO:0000313" key="7">
    <source>
        <dbReference type="Proteomes" id="UP000183567"/>
    </source>
</evidence>
<evidence type="ECO:0000313" key="6">
    <source>
        <dbReference type="EMBL" id="OJA14503.1"/>
    </source>
</evidence>
<dbReference type="Gene3D" id="3.60.40.10">
    <property type="entry name" value="PPM-type phosphatase domain"/>
    <property type="match status" value="1"/>
</dbReference>
<dbReference type="Pfam" id="PF00481">
    <property type="entry name" value="PP2C"/>
    <property type="match status" value="1"/>
</dbReference>
<dbReference type="SMART" id="SM00332">
    <property type="entry name" value="PP2Cc"/>
    <property type="match status" value="1"/>
</dbReference>
<keyword evidence="2 4" id="KW-0378">Hydrolase</keyword>
<comment type="similarity">
    <text evidence="4">Belongs to the PP2C family.</text>
</comment>
<keyword evidence="1" id="KW-0479">Metal-binding</keyword>
<dbReference type="OrthoDB" id="19329at2759"/>
<dbReference type="GO" id="GO:0004722">
    <property type="term" value="F:protein serine/threonine phosphatase activity"/>
    <property type="evidence" value="ECO:0007669"/>
    <property type="project" value="InterPro"/>
</dbReference>